<dbReference type="AlphaFoldDB" id="A0A2P8IG36"/>
<reference evidence="1 2" key="1">
    <citation type="submission" date="2018-03" db="EMBL/GenBank/DDBJ databases">
        <title>Genomic Encyclopedia of Type Strains, Phase III (KMG-III): the genomes of soil and plant-associated and newly described type strains.</title>
        <authorList>
            <person name="Whitman W."/>
        </authorList>
    </citation>
    <scope>NUCLEOTIDE SEQUENCE [LARGE SCALE GENOMIC DNA]</scope>
    <source>
        <strain evidence="1 2">CGMCC 4.7097</strain>
    </source>
</reference>
<organism evidence="1 2">
    <name type="scientific">Saccharothrix carnea</name>
    <dbReference type="NCBI Taxonomy" id="1280637"/>
    <lineage>
        <taxon>Bacteria</taxon>
        <taxon>Bacillati</taxon>
        <taxon>Actinomycetota</taxon>
        <taxon>Actinomycetes</taxon>
        <taxon>Pseudonocardiales</taxon>
        <taxon>Pseudonocardiaceae</taxon>
        <taxon>Saccharothrix</taxon>
    </lineage>
</organism>
<evidence type="ECO:0000313" key="1">
    <source>
        <dbReference type="EMBL" id="PSL57417.1"/>
    </source>
</evidence>
<gene>
    <name evidence="1" type="ORF">B0I31_102395</name>
</gene>
<dbReference type="EMBL" id="PYAX01000002">
    <property type="protein sequence ID" value="PSL57417.1"/>
    <property type="molecule type" value="Genomic_DNA"/>
</dbReference>
<accession>A0A2P8IG36</accession>
<comment type="caution">
    <text evidence="1">The sequence shown here is derived from an EMBL/GenBank/DDBJ whole genome shotgun (WGS) entry which is preliminary data.</text>
</comment>
<dbReference type="Proteomes" id="UP000241118">
    <property type="component" value="Unassembled WGS sequence"/>
</dbReference>
<evidence type="ECO:0008006" key="3">
    <source>
        <dbReference type="Google" id="ProtNLM"/>
    </source>
</evidence>
<evidence type="ECO:0000313" key="2">
    <source>
        <dbReference type="Proteomes" id="UP000241118"/>
    </source>
</evidence>
<proteinExistence type="predicted"/>
<keyword evidence="2" id="KW-1185">Reference proteome</keyword>
<sequence length="74" mass="8687">MTYVIHKRWLIEDGVPEILQCKRLGHRMAGVRGIYSHVTQVMVDAMPDGLQRRWERSLRTLQIFSSPDSEYTRA</sequence>
<name>A0A2P8IG36_SACCR</name>
<protein>
    <recommendedName>
        <fullName evidence="3">Phage integrase family protein</fullName>
    </recommendedName>
</protein>